<feature type="transmembrane region" description="Helical" evidence="1">
    <location>
        <begin position="361"/>
        <end position="379"/>
    </location>
</feature>
<dbReference type="Pfam" id="PF26314">
    <property type="entry name" value="MptA_B_family"/>
    <property type="match status" value="1"/>
</dbReference>
<protein>
    <recommendedName>
        <fullName evidence="4">DUF2029 domain-containing protein</fullName>
    </recommendedName>
</protein>
<feature type="transmembrane region" description="Helical" evidence="1">
    <location>
        <begin position="81"/>
        <end position="101"/>
    </location>
</feature>
<feature type="transmembrane region" description="Helical" evidence="1">
    <location>
        <begin position="248"/>
        <end position="272"/>
    </location>
</feature>
<keyword evidence="1" id="KW-1133">Transmembrane helix</keyword>
<name>A0A849SNB8_UNCEI</name>
<proteinExistence type="predicted"/>
<dbReference type="AlphaFoldDB" id="A0A849SNB8"/>
<feature type="transmembrane region" description="Helical" evidence="1">
    <location>
        <begin position="330"/>
        <end position="349"/>
    </location>
</feature>
<gene>
    <name evidence="2" type="ORF">HOP12_08035</name>
</gene>
<feature type="transmembrane region" description="Helical" evidence="1">
    <location>
        <begin position="391"/>
        <end position="411"/>
    </location>
</feature>
<accession>A0A849SNB8</accession>
<sequence>MSGSAPQLRVIRGGRAAVADSAPEDPRPALELLGLGTALVFVCVLLARLPSWRAELGTFQALAAVAFVAWGAALWRAQPAAAIRHAGLLVLGIAVAARLALLPVAPTLSDDVYRYVWEGKVTAQGGDPYRQPPLDPALASLRDRDIHPRVNHPELAAIYPPLAMAGFALVARVSATVAAFKLWIVLWDIALCAALLWWCRVRGVPALAAIAYAWNPLVLIEYAGTAHYDPIALLPLVLAFGWTPRRPMAAAVALVVASLTRLMPIVALPFLWREWPWRARLLAVCGIGAGVALYVNRSLQGPSGLAAYARHWQHNEALFTCFAWIPLDPVAGRVLVTLGVASIAAFQFFRVPDVVRTFRRTLGSMLLFAPVVQPWYLGWVLVFEPIQTSRFWLFLSFTVLASYGVFAPPAAGGAWHPPLGVRLVEYGLPVLAAALLAKWDARGHEPRA</sequence>
<dbReference type="Proteomes" id="UP000580839">
    <property type="component" value="Unassembled WGS sequence"/>
</dbReference>
<evidence type="ECO:0008006" key="4">
    <source>
        <dbReference type="Google" id="ProtNLM"/>
    </source>
</evidence>
<organism evidence="2 3">
    <name type="scientific">Eiseniibacteriota bacterium</name>
    <dbReference type="NCBI Taxonomy" id="2212470"/>
    <lineage>
        <taxon>Bacteria</taxon>
        <taxon>Candidatus Eiseniibacteriota</taxon>
    </lineage>
</organism>
<reference evidence="2 3" key="1">
    <citation type="submission" date="2020-04" db="EMBL/GenBank/DDBJ databases">
        <title>Metagenomic profiling of ammonia- and methane-oxidizing microorganisms in a Dutch drinking water treatment plant.</title>
        <authorList>
            <person name="Poghosyan L."/>
            <person name="Leucker S."/>
        </authorList>
    </citation>
    <scope>NUCLEOTIDE SEQUENCE [LARGE SCALE GENOMIC DNA]</scope>
    <source>
        <strain evidence="2">S-RSF-IL-03</strain>
    </source>
</reference>
<feature type="transmembrane region" description="Helical" evidence="1">
    <location>
        <begin position="32"/>
        <end position="49"/>
    </location>
</feature>
<feature type="transmembrane region" description="Helical" evidence="1">
    <location>
        <begin position="206"/>
        <end position="228"/>
    </location>
</feature>
<evidence type="ECO:0000313" key="2">
    <source>
        <dbReference type="EMBL" id="NOT34104.1"/>
    </source>
</evidence>
<evidence type="ECO:0000256" key="1">
    <source>
        <dbReference type="SAM" id="Phobius"/>
    </source>
</evidence>
<keyword evidence="1" id="KW-0472">Membrane</keyword>
<dbReference type="EMBL" id="JABFRW010000094">
    <property type="protein sequence ID" value="NOT34104.1"/>
    <property type="molecule type" value="Genomic_DNA"/>
</dbReference>
<comment type="caution">
    <text evidence="2">The sequence shown here is derived from an EMBL/GenBank/DDBJ whole genome shotgun (WGS) entry which is preliminary data.</text>
</comment>
<keyword evidence="1" id="KW-0812">Transmembrane</keyword>
<feature type="transmembrane region" description="Helical" evidence="1">
    <location>
        <begin position="56"/>
        <end position="75"/>
    </location>
</feature>
<feature type="transmembrane region" description="Helical" evidence="1">
    <location>
        <begin position="180"/>
        <end position="199"/>
    </location>
</feature>
<evidence type="ECO:0000313" key="3">
    <source>
        <dbReference type="Proteomes" id="UP000580839"/>
    </source>
</evidence>